<dbReference type="InterPro" id="IPR015940">
    <property type="entry name" value="UBA"/>
</dbReference>
<dbReference type="Proteomes" id="UP001151516">
    <property type="component" value="Unassembled WGS sequence"/>
</dbReference>
<dbReference type="Gene3D" id="1.10.8.10">
    <property type="entry name" value="DNA helicase RuvA subunit, C-terminal domain"/>
    <property type="match status" value="1"/>
</dbReference>
<dbReference type="CDD" id="cd14270">
    <property type="entry name" value="UBA"/>
    <property type="match status" value="1"/>
</dbReference>
<dbReference type="PROSITE" id="PS50030">
    <property type="entry name" value="UBA"/>
    <property type="match status" value="1"/>
</dbReference>
<proteinExistence type="predicted"/>
<name>A0A9W8L4U3_9FUNG</name>
<accession>A0A9W8L4U3</accession>
<feature type="region of interest" description="Disordered" evidence="1">
    <location>
        <begin position="81"/>
        <end position="167"/>
    </location>
</feature>
<gene>
    <name evidence="3" type="ORF">IWW39_000998</name>
</gene>
<dbReference type="InterPro" id="IPR009060">
    <property type="entry name" value="UBA-like_sf"/>
</dbReference>
<protein>
    <recommendedName>
        <fullName evidence="2">UBA domain-containing protein</fullName>
    </recommendedName>
</protein>
<dbReference type="EMBL" id="JANBTX010000016">
    <property type="protein sequence ID" value="KAJ2690032.1"/>
    <property type="molecule type" value="Genomic_DNA"/>
</dbReference>
<feature type="domain" description="UBA" evidence="2">
    <location>
        <begin position="229"/>
        <end position="274"/>
    </location>
</feature>
<reference evidence="3" key="1">
    <citation type="submission" date="2022-07" db="EMBL/GenBank/DDBJ databases">
        <title>Phylogenomic reconstructions and comparative analyses of Kickxellomycotina fungi.</title>
        <authorList>
            <person name="Reynolds N.K."/>
            <person name="Stajich J.E."/>
            <person name="Barry K."/>
            <person name="Grigoriev I.V."/>
            <person name="Crous P."/>
            <person name="Smith M.E."/>
        </authorList>
    </citation>
    <scope>NUCLEOTIDE SEQUENCE</scope>
    <source>
        <strain evidence="3">CBS 109367</strain>
    </source>
</reference>
<dbReference type="SUPFAM" id="SSF46934">
    <property type="entry name" value="UBA-like"/>
    <property type="match status" value="1"/>
</dbReference>
<evidence type="ECO:0000259" key="2">
    <source>
        <dbReference type="PROSITE" id="PS50030"/>
    </source>
</evidence>
<comment type="caution">
    <text evidence="3">The sequence shown here is derived from an EMBL/GenBank/DDBJ whole genome shotgun (WGS) entry which is preliminary data.</text>
</comment>
<evidence type="ECO:0000313" key="4">
    <source>
        <dbReference type="Proteomes" id="UP001151516"/>
    </source>
</evidence>
<keyword evidence="4" id="KW-1185">Reference proteome</keyword>
<dbReference type="SMART" id="SM00165">
    <property type="entry name" value="UBA"/>
    <property type="match status" value="1"/>
</dbReference>
<dbReference type="OrthoDB" id="524326at2759"/>
<evidence type="ECO:0000313" key="3">
    <source>
        <dbReference type="EMBL" id="KAJ2690032.1"/>
    </source>
</evidence>
<evidence type="ECO:0000256" key="1">
    <source>
        <dbReference type="SAM" id="MobiDB-lite"/>
    </source>
</evidence>
<dbReference type="Pfam" id="PF00627">
    <property type="entry name" value="UBA"/>
    <property type="match status" value="1"/>
</dbReference>
<feature type="compositionally biased region" description="Polar residues" evidence="1">
    <location>
        <begin position="114"/>
        <end position="123"/>
    </location>
</feature>
<sequence length="280" mass="30525">MNEHVQGVKLRFELPFKLPAPVSFPFESIGDFRPISRIPKYDFSLEKKIMKEISKQKQEDQFDMLRQAQQQLSMVDLIASRKNRHKGKEPERTFQAVAAGGGVTSPLTKPRSDSGVTRPQSAAASGVYASTEAGKRKQAELSTPLKPQPKPQKPAQGPSDVPAQFGASMSPADTIATAQGSQVERPHSAEPVLTIMKQSDPAAPAIPPKPFASFSEFDYARDEPSGSSTLEQSSGHVEQVSTLVSMGFSRPQALQALEMYDYDVNKASNYLIDKAVFSGN</sequence>
<organism evidence="3 4">
    <name type="scientific">Coemansia spiralis</name>
    <dbReference type="NCBI Taxonomy" id="417178"/>
    <lineage>
        <taxon>Eukaryota</taxon>
        <taxon>Fungi</taxon>
        <taxon>Fungi incertae sedis</taxon>
        <taxon>Zoopagomycota</taxon>
        <taxon>Kickxellomycotina</taxon>
        <taxon>Kickxellomycetes</taxon>
        <taxon>Kickxellales</taxon>
        <taxon>Kickxellaceae</taxon>
        <taxon>Coemansia</taxon>
    </lineage>
</organism>
<dbReference type="AlphaFoldDB" id="A0A9W8L4U3"/>